<reference evidence="2" key="2">
    <citation type="submission" date="2023-06" db="EMBL/GenBank/DDBJ databases">
        <authorList>
            <consortium name="Lawrence Berkeley National Laboratory"/>
            <person name="Haridas S."/>
            <person name="Hensen N."/>
            <person name="Bonometti L."/>
            <person name="Westerberg I."/>
            <person name="Brannstrom I.O."/>
            <person name="Guillou S."/>
            <person name="Cros-Aarteil S."/>
            <person name="Calhoun S."/>
            <person name="Kuo A."/>
            <person name="Mondo S."/>
            <person name="Pangilinan J."/>
            <person name="Riley R."/>
            <person name="Labutti K."/>
            <person name="Andreopoulos B."/>
            <person name="Lipzen A."/>
            <person name="Chen C."/>
            <person name="Yanf M."/>
            <person name="Daum C."/>
            <person name="Ng V."/>
            <person name="Clum A."/>
            <person name="Steindorff A."/>
            <person name="Ohm R."/>
            <person name="Martin F."/>
            <person name="Silar P."/>
            <person name="Natvig D."/>
            <person name="Lalanne C."/>
            <person name="Gautier V."/>
            <person name="Ament-Velasquez S.L."/>
            <person name="Kruys A."/>
            <person name="Hutchinson M.I."/>
            <person name="Powell A.J."/>
            <person name="Barry K."/>
            <person name="Miller A.N."/>
            <person name="Grigoriev I.V."/>
            <person name="Debuchy R."/>
            <person name="Gladieux P."/>
            <person name="Thoren M.H."/>
            <person name="Johannesson H."/>
        </authorList>
    </citation>
    <scope>NUCLEOTIDE SEQUENCE</scope>
    <source>
        <strain evidence="2">CBS 118394</strain>
    </source>
</reference>
<feature type="chain" id="PRO_5042261585" evidence="1">
    <location>
        <begin position="22"/>
        <end position="200"/>
    </location>
</feature>
<organism evidence="2 3">
    <name type="scientific">Apodospora peruviana</name>
    <dbReference type="NCBI Taxonomy" id="516989"/>
    <lineage>
        <taxon>Eukaryota</taxon>
        <taxon>Fungi</taxon>
        <taxon>Dikarya</taxon>
        <taxon>Ascomycota</taxon>
        <taxon>Pezizomycotina</taxon>
        <taxon>Sordariomycetes</taxon>
        <taxon>Sordariomycetidae</taxon>
        <taxon>Sordariales</taxon>
        <taxon>Lasiosphaeriaceae</taxon>
        <taxon>Apodospora</taxon>
    </lineage>
</organism>
<sequence>MSLATIIKTAIVAALATRGTALPTSSFTLQVPTDLSKPELGLTWLTEANVEEYLAANNITIKTGTVDGSSGLSKRADIPSGCAFEQSGISYNYQSFDTSGHGQACFGFVITPNCGLDQYWQDPDWTDLQNIVQQQIAKDGLFEFSYVGDWSAGFIPFTTAFKNRDWTWFGIGLLVNKVKALQYYYSRDFDYMNIHKLHGC</sequence>
<gene>
    <name evidence="2" type="ORF">B0H66DRAFT_628863</name>
</gene>
<comment type="caution">
    <text evidence="2">The sequence shown here is derived from an EMBL/GenBank/DDBJ whole genome shotgun (WGS) entry which is preliminary data.</text>
</comment>
<dbReference type="AlphaFoldDB" id="A0AAE0M1R7"/>
<dbReference type="EMBL" id="JAUEDM010000006">
    <property type="protein sequence ID" value="KAK3315633.1"/>
    <property type="molecule type" value="Genomic_DNA"/>
</dbReference>
<evidence type="ECO:0000256" key="1">
    <source>
        <dbReference type="SAM" id="SignalP"/>
    </source>
</evidence>
<feature type="signal peptide" evidence="1">
    <location>
        <begin position="1"/>
        <end position="21"/>
    </location>
</feature>
<proteinExistence type="predicted"/>
<dbReference type="Proteomes" id="UP001283341">
    <property type="component" value="Unassembled WGS sequence"/>
</dbReference>
<keyword evidence="1" id="KW-0732">Signal</keyword>
<name>A0AAE0M1R7_9PEZI</name>
<evidence type="ECO:0000313" key="3">
    <source>
        <dbReference type="Proteomes" id="UP001283341"/>
    </source>
</evidence>
<reference evidence="2" key="1">
    <citation type="journal article" date="2023" name="Mol. Phylogenet. Evol.">
        <title>Genome-scale phylogeny and comparative genomics of the fungal order Sordariales.</title>
        <authorList>
            <person name="Hensen N."/>
            <person name="Bonometti L."/>
            <person name="Westerberg I."/>
            <person name="Brannstrom I.O."/>
            <person name="Guillou S."/>
            <person name="Cros-Aarteil S."/>
            <person name="Calhoun S."/>
            <person name="Haridas S."/>
            <person name="Kuo A."/>
            <person name="Mondo S."/>
            <person name="Pangilinan J."/>
            <person name="Riley R."/>
            <person name="LaButti K."/>
            <person name="Andreopoulos B."/>
            <person name="Lipzen A."/>
            <person name="Chen C."/>
            <person name="Yan M."/>
            <person name="Daum C."/>
            <person name="Ng V."/>
            <person name="Clum A."/>
            <person name="Steindorff A."/>
            <person name="Ohm R.A."/>
            <person name="Martin F."/>
            <person name="Silar P."/>
            <person name="Natvig D.O."/>
            <person name="Lalanne C."/>
            <person name="Gautier V."/>
            <person name="Ament-Velasquez S.L."/>
            <person name="Kruys A."/>
            <person name="Hutchinson M.I."/>
            <person name="Powell A.J."/>
            <person name="Barry K."/>
            <person name="Miller A.N."/>
            <person name="Grigoriev I.V."/>
            <person name="Debuchy R."/>
            <person name="Gladieux P."/>
            <person name="Hiltunen Thoren M."/>
            <person name="Johannesson H."/>
        </authorList>
    </citation>
    <scope>NUCLEOTIDE SEQUENCE</scope>
    <source>
        <strain evidence="2">CBS 118394</strain>
    </source>
</reference>
<accession>A0AAE0M1R7</accession>
<keyword evidence="3" id="KW-1185">Reference proteome</keyword>
<evidence type="ECO:0000313" key="2">
    <source>
        <dbReference type="EMBL" id="KAK3315633.1"/>
    </source>
</evidence>
<protein>
    <submittedName>
        <fullName evidence="2">Uncharacterized protein</fullName>
    </submittedName>
</protein>